<dbReference type="SMART" id="SM00922">
    <property type="entry name" value="MR_MLE"/>
    <property type="match status" value="1"/>
</dbReference>
<feature type="binding site" evidence="6">
    <location>
        <position position="229"/>
    </location>
    <ligand>
        <name>Mg(2+)</name>
        <dbReference type="ChEBI" id="CHEBI:18420"/>
    </ligand>
</feature>
<evidence type="ECO:0000256" key="7">
    <source>
        <dbReference type="RuleBase" id="RU366006"/>
    </source>
</evidence>
<dbReference type="Proteomes" id="UP001237642">
    <property type="component" value="Unassembled WGS sequence"/>
</dbReference>
<reference evidence="9" key="2">
    <citation type="submission" date="2023-05" db="EMBL/GenBank/DDBJ databases">
        <authorList>
            <person name="Schelkunov M.I."/>
        </authorList>
    </citation>
    <scope>NUCLEOTIDE SEQUENCE</scope>
    <source>
        <strain evidence="9">Hsosn_3</strain>
        <tissue evidence="9">Leaf</tissue>
    </source>
</reference>
<dbReference type="EMBL" id="JAUIZM010000005">
    <property type="protein sequence ID" value="KAK1384078.1"/>
    <property type="molecule type" value="Genomic_DNA"/>
</dbReference>
<comment type="cofactor">
    <cofactor evidence="6 7">
        <name>Mg(2+)</name>
        <dbReference type="ChEBI" id="CHEBI:18420"/>
    </cofactor>
    <text evidence="6 7">Binds 1 Mg(2+) ion per subunit.</text>
</comment>
<dbReference type="InterPro" id="IPR029065">
    <property type="entry name" value="Enolase_C-like"/>
</dbReference>
<feature type="binding site" evidence="6">
    <location>
        <position position="201"/>
    </location>
    <ligand>
        <name>Mg(2+)</name>
        <dbReference type="ChEBI" id="CHEBI:18420"/>
    </ligand>
</feature>
<dbReference type="Pfam" id="PF13378">
    <property type="entry name" value="MR_MLE_C"/>
    <property type="match status" value="1"/>
</dbReference>
<evidence type="ECO:0000256" key="4">
    <source>
        <dbReference type="ARBA" id="ARBA00023235"/>
    </source>
</evidence>
<dbReference type="InterPro" id="IPR013341">
    <property type="entry name" value="Mandelate_racemase_N_dom"/>
</dbReference>
<protein>
    <recommendedName>
        <fullName evidence="7">Dipeptide epimerase</fullName>
        <ecNumber evidence="7">5.1.1.-</ecNumber>
    </recommendedName>
</protein>
<dbReference type="Pfam" id="PF02746">
    <property type="entry name" value="MR_MLE_N"/>
    <property type="match status" value="1"/>
</dbReference>
<keyword evidence="2 6" id="KW-0479">Metal-binding</keyword>
<evidence type="ECO:0000256" key="6">
    <source>
        <dbReference type="PIRSR" id="PIRSR634603-3"/>
    </source>
</evidence>
<dbReference type="SFLD" id="SFLDG00180">
    <property type="entry name" value="muconate_cycloisomerase"/>
    <property type="match status" value="1"/>
</dbReference>
<dbReference type="SUPFAM" id="SSF54826">
    <property type="entry name" value="Enolase N-terminal domain-like"/>
    <property type="match status" value="1"/>
</dbReference>
<evidence type="ECO:0000256" key="1">
    <source>
        <dbReference type="ARBA" id="ARBA00008031"/>
    </source>
</evidence>
<dbReference type="InterPro" id="IPR036849">
    <property type="entry name" value="Enolase-like_C_sf"/>
</dbReference>
<dbReference type="SFLD" id="SFLDS00001">
    <property type="entry name" value="Enolase"/>
    <property type="match status" value="1"/>
</dbReference>
<reference evidence="9" key="1">
    <citation type="submission" date="2023-02" db="EMBL/GenBank/DDBJ databases">
        <title>Genome of toxic invasive species Heracleum sosnowskyi carries increased number of genes despite the absence of recent whole-genome duplications.</title>
        <authorList>
            <person name="Schelkunov M."/>
            <person name="Shtratnikova V."/>
            <person name="Makarenko M."/>
            <person name="Klepikova A."/>
            <person name="Omelchenko D."/>
            <person name="Novikova G."/>
            <person name="Obukhova E."/>
            <person name="Bogdanov V."/>
            <person name="Penin A."/>
            <person name="Logacheva M."/>
        </authorList>
    </citation>
    <scope>NUCLEOTIDE SEQUENCE</scope>
    <source>
        <strain evidence="9">Hsosn_3</strain>
        <tissue evidence="9">Leaf</tissue>
    </source>
</reference>
<dbReference type="GO" id="GO:0016855">
    <property type="term" value="F:racemase and epimerase activity, acting on amino acids and derivatives"/>
    <property type="evidence" value="ECO:0007669"/>
    <property type="project" value="UniProtKB-UniRule"/>
</dbReference>
<dbReference type="InterPro" id="IPR034603">
    <property type="entry name" value="Dipeptide_epimerase"/>
</dbReference>
<dbReference type="InterPro" id="IPR029017">
    <property type="entry name" value="Enolase-like_N"/>
</dbReference>
<comment type="similarity">
    <text evidence="1 7">Belongs to the mandelate racemase/muconate lactonizing enzyme family.</text>
</comment>
<dbReference type="AlphaFoldDB" id="A0AAD8MU58"/>
<dbReference type="Gene3D" id="3.30.390.10">
    <property type="entry name" value="Enolase-like, N-terminal domain"/>
    <property type="match status" value="1"/>
</dbReference>
<evidence type="ECO:0000313" key="10">
    <source>
        <dbReference type="Proteomes" id="UP001237642"/>
    </source>
</evidence>
<feature type="domain" description="Mandelate racemase/muconate lactonizing enzyme C-terminal" evidence="8">
    <location>
        <begin position="153"/>
        <end position="247"/>
    </location>
</feature>
<evidence type="ECO:0000313" key="9">
    <source>
        <dbReference type="EMBL" id="KAK1384078.1"/>
    </source>
</evidence>
<name>A0AAD8MU58_9APIA</name>
<dbReference type="PANTHER" id="PTHR48073:SF2">
    <property type="entry name" value="O-SUCCINYLBENZOATE SYNTHASE"/>
    <property type="match status" value="1"/>
</dbReference>
<evidence type="ECO:0000256" key="3">
    <source>
        <dbReference type="ARBA" id="ARBA00022842"/>
    </source>
</evidence>
<evidence type="ECO:0000259" key="8">
    <source>
        <dbReference type="SMART" id="SM00922"/>
    </source>
</evidence>
<evidence type="ECO:0000256" key="5">
    <source>
        <dbReference type="PIRSR" id="PIRSR634603-1"/>
    </source>
</evidence>
<feature type="active site" description="Proton acceptor; specific for (S)-substrate epimerization" evidence="5">
    <location>
        <position position="282"/>
    </location>
</feature>
<sequence length="375" mass="40487">MSPLANLLNVAVNVKTADGWPLNIGFIDPISIAKSRFEKTENVGIRFELSNGSVGWGESPTLPSIIAENQPLALAKVVQVCDMLKRSPVMPLSSVLGEVGRMLPGHEFASVRAGVEMALIDAVANSIGMPLWRAFGAVSNTIITDITIPIVSSSKAAQLAHDYRIKGFKTLKLKVGRNLNADIDTLRAIRVSHPDCSLILDANEGYTSSEALQVLQTLHEMKLTPVLFEQPVHRDDWEGLCRVTKIAKEKYGVSVAADESCRGLDDAKKIIEGNLADVINIKLAKLGVLGALEIVELAQASGLHLMIGGMAESRLAVGFAGQLAAGLGCFKFIDLDSPFHLSEDPVLEGFEVRGPVYKFTNLRGNGGFFRWDSIQ</sequence>
<dbReference type="PANTHER" id="PTHR48073">
    <property type="entry name" value="O-SUCCINYLBENZOATE SYNTHASE-RELATED"/>
    <property type="match status" value="1"/>
</dbReference>
<dbReference type="GO" id="GO:0046872">
    <property type="term" value="F:metal ion binding"/>
    <property type="evidence" value="ECO:0007669"/>
    <property type="project" value="UniProtKB-KW"/>
</dbReference>
<gene>
    <name evidence="9" type="ORF">POM88_021813</name>
</gene>
<feature type="active site" description="Proton acceptor; specific for (R)-substrate epimerization" evidence="5">
    <location>
        <position position="174"/>
    </location>
</feature>
<dbReference type="Gene3D" id="3.20.20.120">
    <property type="entry name" value="Enolase-like C-terminal domain"/>
    <property type="match status" value="1"/>
</dbReference>
<accession>A0AAD8MU58</accession>
<keyword evidence="10" id="KW-1185">Reference proteome</keyword>
<keyword evidence="4 7" id="KW-0413">Isomerase</keyword>
<dbReference type="SUPFAM" id="SSF51604">
    <property type="entry name" value="Enolase C-terminal domain-like"/>
    <property type="match status" value="1"/>
</dbReference>
<evidence type="ECO:0000256" key="2">
    <source>
        <dbReference type="ARBA" id="ARBA00022723"/>
    </source>
</evidence>
<dbReference type="InterPro" id="IPR013342">
    <property type="entry name" value="Mandelate_racemase_C"/>
</dbReference>
<organism evidence="9 10">
    <name type="scientific">Heracleum sosnowskyi</name>
    <dbReference type="NCBI Taxonomy" id="360622"/>
    <lineage>
        <taxon>Eukaryota</taxon>
        <taxon>Viridiplantae</taxon>
        <taxon>Streptophyta</taxon>
        <taxon>Embryophyta</taxon>
        <taxon>Tracheophyta</taxon>
        <taxon>Spermatophyta</taxon>
        <taxon>Magnoliopsida</taxon>
        <taxon>eudicotyledons</taxon>
        <taxon>Gunneridae</taxon>
        <taxon>Pentapetalae</taxon>
        <taxon>asterids</taxon>
        <taxon>campanulids</taxon>
        <taxon>Apiales</taxon>
        <taxon>Apiaceae</taxon>
        <taxon>Apioideae</taxon>
        <taxon>apioid superclade</taxon>
        <taxon>Tordylieae</taxon>
        <taxon>Tordyliinae</taxon>
        <taxon>Heracleum</taxon>
    </lineage>
</organism>
<dbReference type="CDD" id="cd03319">
    <property type="entry name" value="L-Ala-DL-Glu_epimerase"/>
    <property type="match status" value="1"/>
</dbReference>
<comment type="caution">
    <text evidence="9">The sequence shown here is derived from an EMBL/GenBank/DDBJ whole genome shotgun (WGS) entry which is preliminary data.</text>
</comment>
<feature type="binding site" evidence="6">
    <location>
        <position position="258"/>
    </location>
    <ligand>
        <name>Mg(2+)</name>
        <dbReference type="ChEBI" id="CHEBI:18420"/>
    </ligand>
</feature>
<dbReference type="EC" id="5.1.1.-" evidence="7"/>
<keyword evidence="3 6" id="KW-0460">Magnesium</keyword>
<proteinExistence type="inferred from homology"/>